<name>A0A8B8F7C9_9HEMI</name>
<proteinExistence type="predicted"/>
<accession>A0A8B8F7C9</accession>
<evidence type="ECO:0000313" key="1">
    <source>
        <dbReference type="Proteomes" id="UP000694846"/>
    </source>
</evidence>
<protein>
    <submittedName>
        <fullName evidence="2">Uncharacterized protein LOC112680369</fullName>
    </submittedName>
</protein>
<gene>
    <name evidence="2" type="primary">LOC112680369</name>
</gene>
<dbReference type="AlphaFoldDB" id="A0A8B8F7C9"/>
<sequence length="102" mass="11578">MTCEYIPDPRGKRHIWHEPKVIKQAMFPIQKGNSIRSVSKTTGIPYSVLQCYYKKYKTNNNVVVNKIGGQTTLPISPPYTMGFFDGFGSRRIKSAGKSAHVW</sequence>
<reference evidence="2" key="1">
    <citation type="submission" date="2025-08" db="UniProtKB">
        <authorList>
            <consortium name="RefSeq"/>
        </authorList>
    </citation>
    <scope>IDENTIFICATION</scope>
    <source>
        <tissue evidence="2">Whole body</tissue>
    </source>
</reference>
<keyword evidence="1" id="KW-1185">Reference proteome</keyword>
<evidence type="ECO:0000313" key="2">
    <source>
        <dbReference type="RefSeq" id="XP_025406237.1"/>
    </source>
</evidence>
<organism evidence="1 2">
    <name type="scientific">Sipha flava</name>
    <name type="common">yellow sugarcane aphid</name>
    <dbReference type="NCBI Taxonomy" id="143950"/>
    <lineage>
        <taxon>Eukaryota</taxon>
        <taxon>Metazoa</taxon>
        <taxon>Ecdysozoa</taxon>
        <taxon>Arthropoda</taxon>
        <taxon>Hexapoda</taxon>
        <taxon>Insecta</taxon>
        <taxon>Pterygota</taxon>
        <taxon>Neoptera</taxon>
        <taxon>Paraneoptera</taxon>
        <taxon>Hemiptera</taxon>
        <taxon>Sternorrhyncha</taxon>
        <taxon>Aphidomorpha</taxon>
        <taxon>Aphidoidea</taxon>
        <taxon>Aphididae</taxon>
        <taxon>Sipha</taxon>
    </lineage>
</organism>
<dbReference type="GeneID" id="112680369"/>
<dbReference type="RefSeq" id="XP_025406237.1">
    <property type="nucleotide sequence ID" value="XM_025550452.1"/>
</dbReference>
<dbReference type="Proteomes" id="UP000694846">
    <property type="component" value="Unplaced"/>
</dbReference>